<gene>
    <name evidence="2" type="ORF">B0H17DRAFT_1213539</name>
</gene>
<feature type="region of interest" description="Disordered" evidence="1">
    <location>
        <begin position="68"/>
        <end position="150"/>
    </location>
</feature>
<feature type="compositionally biased region" description="Acidic residues" evidence="1">
    <location>
        <begin position="36"/>
        <end position="47"/>
    </location>
</feature>
<proteinExistence type="predicted"/>
<evidence type="ECO:0000313" key="2">
    <source>
        <dbReference type="EMBL" id="KAJ7657498.1"/>
    </source>
</evidence>
<dbReference type="EMBL" id="JARKIE010000290">
    <property type="protein sequence ID" value="KAJ7657498.1"/>
    <property type="molecule type" value="Genomic_DNA"/>
</dbReference>
<organism evidence="2 3">
    <name type="scientific">Mycena rosella</name>
    <name type="common">Pink bonnet</name>
    <name type="synonym">Agaricus rosellus</name>
    <dbReference type="NCBI Taxonomy" id="1033263"/>
    <lineage>
        <taxon>Eukaryota</taxon>
        <taxon>Fungi</taxon>
        <taxon>Dikarya</taxon>
        <taxon>Basidiomycota</taxon>
        <taxon>Agaricomycotina</taxon>
        <taxon>Agaricomycetes</taxon>
        <taxon>Agaricomycetidae</taxon>
        <taxon>Agaricales</taxon>
        <taxon>Marasmiineae</taxon>
        <taxon>Mycenaceae</taxon>
        <taxon>Mycena</taxon>
    </lineage>
</organism>
<dbReference type="Proteomes" id="UP001221757">
    <property type="component" value="Unassembled WGS sequence"/>
</dbReference>
<comment type="caution">
    <text evidence="2">The sequence shown here is derived from an EMBL/GenBank/DDBJ whole genome shotgun (WGS) entry which is preliminary data.</text>
</comment>
<protein>
    <submittedName>
        <fullName evidence="2">Uncharacterized protein</fullName>
    </submittedName>
</protein>
<keyword evidence="3" id="KW-1185">Reference proteome</keyword>
<accession>A0AAD7G403</accession>
<evidence type="ECO:0000256" key="1">
    <source>
        <dbReference type="SAM" id="MobiDB-lite"/>
    </source>
</evidence>
<feature type="region of interest" description="Disordered" evidence="1">
    <location>
        <begin position="33"/>
        <end position="52"/>
    </location>
</feature>
<feature type="compositionally biased region" description="Low complexity" evidence="1">
    <location>
        <begin position="93"/>
        <end position="103"/>
    </location>
</feature>
<reference evidence="2" key="1">
    <citation type="submission" date="2023-03" db="EMBL/GenBank/DDBJ databases">
        <title>Massive genome expansion in bonnet fungi (Mycena s.s.) driven by repeated elements and novel gene families across ecological guilds.</title>
        <authorList>
            <consortium name="Lawrence Berkeley National Laboratory"/>
            <person name="Harder C.B."/>
            <person name="Miyauchi S."/>
            <person name="Viragh M."/>
            <person name="Kuo A."/>
            <person name="Thoen E."/>
            <person name="Andreopoulos B."/>
            <person name="Lu D."/>
            <person name="Skrede I."/>
            <person name="Drula E."/>
            <person name="Henrissat B."/>
            <person name="Morin E."/>
            <person name="Kohler A."/>
            <person name="Barry K."/>
            <person name="LaButti K."/>
            <person name="Morin E."/>
            <person name="Salamov A."/>
            <person name="Lipzen A."/>
            <person name="Mereny Z."/>
            <person name="Hegedus B."/>
            <person name="Baldrian P."/>
            <person name="Stursova M."/>
            <person name="Weitz H."/>
            <person name="Taylor A."/>
            <person name="Grigoriev I.V."/>
            <person name="Nagy L.G."/>
            <person name="Martin F."/>
            <person name="Kauserud H."/>
        </authorList>
    </citation>
    <scope>NUCLEOTIDE SEQUENCE</scope>
    <source>
        <strain evidence="2">CBHHK067</strain>
    </source>
</reference>
<evidence type="ECO:0000313" key="3">
    <source>
        <dbReference type="Proteomes" id="UP001221757"/>
    </source>
</evidence>
<name>A0AAD7G403_MYCRO</name>
<sequence>MTPGNLHAARADSEATLFPALSIPIPRREHTVFPLADDDDDDDDEDGYDTRYTLNLGAGSQCASICPSACPTPSRRPSIQSLRLAPPRPAPAVPRSWEAAPLAAEPPSPTSDSSLSSGSPPPSESEDDDQTDYSHAPLPQSPRDASHPLNATMGLRGGLLSVARVLGCVVAIAVLAGSGRWDSGARL</sequence>
<dbReference type="AlphaFoldDB" id="A0AAD7G403"/>